<dbReference type="InterPro" id="IPR000182">
    <property type="entry name" value="GNAT_dom"/>
</dbReference>
<dbReference type="GO" id="GO:0016747">
    <property type="term" value="F:acyltransferase activity, transferring groups other than amino-acyl groups"/>
    <property type="evidence" value="ECO:0007669"/>
    <property type="project" value="InterPro"/>
</dbReference>
<dbReference type="AlphaFoldDB" id="A0A931AQS9"/>
<evidence type="ECO:0000313" key="2">
    <source>
        <dbReference type="EMBL" id="MBF8437283.1"/>
    </source>
</evidence>
<evidence type="ECO:0000259" key="1">
    <source>
        <dbReference type="PROSITE" id="PS51186"/>
    </source>
</evidence>
<proteinExistence type="predicted"/>
<name>A0A931AQS9_9FIRM</name>
<protein>
    <submittedName>
        <fullName evidence="2">GNAT family N-acetyltransferase</fullName>
    </submittedName>
</protein>
<organism evidence="2 3">
    <name type="scientific">Halonatronomonas betaini</name>
    <dbReference type="NCBI Taxonomy" id="2778430"/>
    <lineage>
        <taxon>Bacteria</taxon>
        <taxon>Bacillati</taxon>
        <taxon>Bacillota</taxon>
        <taxon>Clostridia</taxon>
        <taxon>Halanaerobiales</taxon>
        <taxon>Halarsenatibacteraceae</taxon>
        <taxon>Halonatronomonas</taxon>
    </lineage>
</organism>
<dbReference type="Pfam" id="PF00583">
    <property type="entry name" value="Acetyltransf_1"/>
    <property type="match status" value="1"/>
</dbReference>
<keyword evidence="3" id="KW-1185">Reference proteome</keyword>
<accession>A0A931AQS9</accession>
<dbReference type="RefSeq" id="WP_270454253.1">
    <property type="nucleotide sequence ID" value="NZ_JADPIE010000005.1"/>
</dbReference>
<dbReference type="Gene3D" id="3.40.630.30">
    <property type="match status" value="1"/>
</dbReference>
<sequence>MNNTLKMKEVETAFELDKFWTLFKDYINELAENATRGEELDKNYFFSDEYKNMIERLNRREKNPLKLLFFKLQQETIGFMMYCTYFDEDGKSLLAEFYICPDKRNSGYGKKAYRMAENQIAKEGASYIELTPTNHINERFWERAGFIRTNDLDEDGKNFYRKFFS</sequence>
<dbReference type="Proteomes" id="UP000621436">
    <property type="component" value="Unassembled WGS sequence"/>
</dbReference>
<dbReference type="CDD" id="cd04301">
    <property type="entry name" value="NAT_SF"/>
    <property type="match status" value="1"/>
</dbReference>
<evidence type="ECO:0000313" key="3">
    <source>
        <dbReference type="Proteomes" id="UP000621436"/>
    </source>
</evidence>
<feature type="domain" description="N-acetyltransferase" evidence="1">
    <location>
        <begin position="25"/>
        <end position="165"/>
    </location>
</feature>
<dbReference type="SUPFAM" id="SSF55729">
    <property type="entry name" value="Acyl-CoA N-acyltransferases (Nat)"/>
    <property type="match status" value="1"/>
</dbReference>
<dbReference type="PROSITE" id="PS51186">
    <property type="entry name" value="GNAT"/>
    <property type="match status" value="1"/>
</dbReference>
<gene>
    <name evidence="2" type="ORF">I0Q91_09350</name>
</gene>
<reference evidence="2" key="1">
    <citation type="submission" date="2020-11" db="EMBL/GenBank/DDBJ databases">
        <title>Halonatronomonas betainensis gen. nov., sp. nov. a novel haloalkaliphilic representative of the family Halanaerobiacae capable of betaine degradation.</title>
        <authorList>
            <person name="Boltyanskaya Y."/>
            <person name="Kevbrin V."/>
            <person name="Detkova E."/>
            <person name="Grouzdev D.S."/>
            <person name="Koziaeva V."/>
            <person name="Zhilina T."/>
        </authorList>
    </citation>
    <scope>NUCLEOTIDE SEQUENCE</scope>
    <source>
        <strain evidence="2">Z-7014</strain>
    </source>
</reference>
<comment type="caution">
    <text evidence="2">The sequence shown here is derived from an EMBL/GenBank/DDBJ whole genome shotgun (WGS) entry which is preliminary data.</text>
</comment>
<dbReference type="EMBL" id="JADPIE010000005">
    <property type="protein sequence ID" value="MBF8437283.1"/>
    <property type="molecule type" value="Genomic_DNA"/>
</dbReference>
<dbReference type="InterPro" id="IPR016181">
    <property type="entry name" value="Acyl_CoA_acyltransferase"/>
</dbReference>